<dbReference type="InterPro" id="IPR045761">
    <property type="entry name" value="ODP_dom"/>
</dbReference>
<protein>
    <submittedName>
        <fullName evidence="2">Beta-lactamase domain protein</fullName>
    </submittedName>
</protein>
<dbReference type="Proteomes" id="UP000252355">
    <property type="component" value="Unassembled WGS sequence"/>
</dbReference>
<dbReference type="Pfam" id="PF19583">
    <property type="entry name" value="ODP"/>
    <property type="match status" value="1"/>
</dbReference>
<evidence type="ECO:0000313" key="3">
    <source>
        <dbReference type="Proteomes" id="UP000252355"/>
    </source>
</evidence>
<dbReference type="InterPro" id="IPR001279">
    <property type="entry name" value="Metallo-B-lactamas"/>
</dbReference>
<accession>A0A367ZTH7</accession>
<reference evidence="2 3" key="1">
    <citation type="submission" date="2018-05" db="EMBL/GenBank/DDBJ databases">
        <title>A metagenomic window into the 2 km-deep terrestrial subsurface aquifer revealed taxonomically and functionally diverse microbial community comprising novel uncultured bacterial lineages.</title>
        <authorList>
            <person name="Kadnikov V.V."/>
            <person name="Mardanov A.V."/>
            <person name="Beletsky A.V."/>
            <person name="Banks D."/>
            <person name="Pimenov N.V."/>
            <person name="Frank Y.A."/>
            <person name="Karnachuk O.V."/>
            <person name="Ravin N.V."/>
        </authorList>
    </citation>
    <scope>NUCLEOTIDE SEQUENCE [LARGE SCALE GENOMIC DNA]</scope>
    <source>
        <strain evidence="2">BY5</strain>
    </source>
</reference>
<dbReference type="AlphaFoldDB" id="A0A367ZTH7"/>
<dbReference type="EMBL" id="QOQW01000005">
    <property type="protein sequence ID" value="RCK80662.1"/>
    <property type="molecule type" value="Genomic_DNA"/>
</dbReference>
<evidence type="ECO:0000313" key="2">
    <source>
        <dbReference type="EMBL" id="RCK80662.1"/>
    </source>
</evidence>
<evidence type="ECO:0000259" key="1">
    <source>
        <dbReference type="SMART" id="SM00849"/>
    </source>
</evidence>
<gene>
    <name evidence="2" type="ORF">OZSIB_2975</name>
</gene>
<dbReference type="PANTHER" id="PTHR43041:SF1">
    <property type="entry name" value="METALLO-BETA-LACTAMASE DOMAIN-CONTAINING PROTEIN"/>
    <property type="match status" value="1"/>
</dbReference>
<sequence length="281" mass="30829">MATSTTPPGDDRPIALGNGVTWVGFWDSAAGLHCNPYLIVDGEEAVLIDGGSRPDFSTVMMKVLQAGVAPHQIKALIYHHYDPDLCGSLPNLEDMIRRPDLQIISAAPNHMFIRHYSTRARLVDLTELNHRFRFASGRELQFVVTPFAHSAGSFMTFDPASGILFTSDLFGSPGNLGGIFMTLLPDCEDHHRSNACTSHREGCPMRVLIRFHKQFMPSTAALRHAMSLMRGLPFKILAPQHGAIIRDRAVADLAIRSLEALEHVGIDGVLAGDPDLLGRPF</sequence>
<dbReference type="Gene3D" id="3.60.15.10">
    <property type="entry name" value="Ribonuclease Z/Hydroxyacylglutathione hydrolase-like"/>
    <property type="match status" value="1"/>
</dbReference>
<feature type="domain" description="Metallo-beta-lactamase" evidence="1">
    <location>
        <begin position="33"/>
        <end position="206"/>
    </location>
</feature>
<name>A0A367ZTH7_9BACT</name>
<dbReference type="SMART" id="SM00849">
    <property type="entry name" value="Lactamase_B"/>
    <property type="match status" value="1"/>
</dbReference>
<dbReference type="SUPFAM" id="SSF56281">
    <property type="entry name" value="Metallo-hydrolase/oxidoreductase"/>
    <property type="match status" value="1"/>
</dbReference>
<organism evidence="2 3">
    <name type="scientific">Candidatus Ozemobacter sibiricus</name>
    <dbReference type="NCBI Taxonomy" id="2268124"/>
    <lineage>
        <taxon>Bacteria</taxon>
        <taxon>Candidatus Ozemobacteria</taxon>
        <taxon>Candidatus Ozemobacterales</taxon>
        <taxon>Candidatus Ozemobacteraceae</taxon>
        <taxon>Candidatus Ozemobacter</taxon>
    </lineage>
</organism>
<dbReference type="InterPro" id="IPR036866">
    <property type="entry name" value="RibonucZ/Hydroxyglut_hydro"/>
</dbReference>
<comment type="caution">
    <text evidence="2">The sequence shown here is derived from an EMBL/GenBank/DDBJ whole genome shotgun (WGS) entry which is preliminary data.</text>
</comment>
<proteinExistence type="predicted"/>
<dbReference type="PANTHER" id="PTHR43041">
    <property type="entry name" value="HYDROLASE, METALLO-BETA-LACTAMASE SUPERFAMILY"/>
    <property type="match status" value="1"/>
</dbReference>